<dbReference type="SUPFAM" id="SSF55811">
    <property type="entry name" value="Nudix"/>
    <property type="match status" value="1"/>
</dbReference>
<keyword evidence="2" id="KW-0378">Hydrolase</keyword>
<dbReference type="Gene3D" id="3.90.79.10">
    <property type="entry name" value="Nucleoside Triphosphate Pyrophosphohydrolase"/>
    <property type="match status" value="1"/>
</dbReference>
<dbReference type="GO" id="GO:0016787">
    <property type="term" value="F:hydrolase activity"/>
    <property type="evidence" value="ECO:0007669"/>
    <property type="project" value="UniProtKB-KW"/>
</dbReference>
<dbReference type="AlphaFoldDB" id="A0A498QXS8"/>
<protein>
    <recommendedName>
        <fullName evidence="3">Nudix hydrolase domain-containing protein</fullName>
    </recommendedName>
</protein>
<evidence type="ECO:0000313" key="4">
    <source>
        <dbReference type="EMBL" id="VBA53842.1"/>
    </source>
</evidence>
<gene>
    <name evidence="4" type="ORF">LAUMK142_04334</name>
</gene>
<comment type="cofactor">
    <cofactor evidence="1">
        <name>Mg(2+)</name>
        <dbReference type="ChEBI" id="CHEBI:18420"/>
    </cofactor>
</comment>
<dbReference type="PANTHER" id="PTHR43046:SF16">
    <property type="entry name" value="ADP-RIBOSE PYROPHOSPHATASE YJHB-RELATED"/>
    <property type="match status" value="1"/>
</dbReference>
<dbReference type="PROSITE" id="PS51462">
    <property type="entry name" value="NUDIX"/>
    <property type="match status" value="1"/>
</dbReference>
<dbReference type="PROSITE" id="PS00893">
    <property type="entry name" value="NUDIX_BOX"/>
    <property type="match status" value="1"/>
</dbReference>
<name>A0A498QXS8_9MYCO</name>
<organism evidence="4 5">
    <name type="scientific">Mycobacterium pseudokansasii</name>
    <dbReference type="NCBI Taxonomy" id="2341080"/>
    <lineage>
        <taxon>Bacteria</taxon>
        <taxon>Bacillati</taxon>
        <taxon>Actinomycetota</taxon>
        <taxon>Actinomycetes</taxon>
        <taxon>Mycobacteriales</taxon>
        <taxon>Mycobacteriaceae</taxon>
        <taxon>Mycobacterium</taxon>
    </lineage>
</organism>
<sequence>MTSIPSATPGRGSSMTSVEDSPVELRCAVAVVRGDAVLLVQRPDRGDWVLPGGRPHAHEGLASCARRETREETGLDVFPNRCALVLEVNDPVAHHRVVEVVFIAEEFDTGSRLAGEPGRQPAWVRWDELKALTLHPPIAGFLPDLRRGGYARYLGNMWRPDWGDR</sequence>
<dbReference type="InterPro" id="IPR000086">
    <property type="entry name" value="NUDIX_hydrolase_dom"/>
</dbReference>
<evidence type="ECO:0000313" key="5">
    <source>
        <dbReference type="Proteomes" id="UP000268285"/>
    </source>
</evidence>
<dbReference type="InterPro" id="IPR015797">
    <property type="entry name" value="NUDIX_hydrolase-like_dom_sf"/>
</dbReference>
<evidence type="ECO:0000256" key="2">
    <source>
        <dbReference type="ARBA" id="ARBA00022801"/>
    </source>
</evidence>
<dbReference type="PANTHER" id="PTHR43046">
    <property type="entry name" value="GDP-MANNOSE MANNOSYL HYDROLASE"/>
    <property type="match status" value="1"/>
</dbReference>
<evidence type="ECO:0000256" key="1">
    <source>
        <dbReference type="ARBA" id="ARBA00001946"/>
    </source>
</evidence>
<dbReference type="RefSeq" id="WP_246013666.1">
    <property type="nucleotide sequence ID" value="NZ_JAIENV010000205.1"/>
</dbReference>
<dbReference type="EMBL" id="UPHU01000001">
    <property type="protein sequence ID" value="VBA53842.1"/>
    <property type="molecule type" value="Genomic_DNA"/>
</dbReference>
<proteinExistence type="predicted"/>
<feature type="domain" description="Nudix hydrolase" evidence="3">
    <location>
        <begin position="22"/>
        <end position="147"/>
    </location>
</feature>
<evidence type="ECO:0000259" key="3">
    <source>
        <dbReference type="PROSITE" id="PS51462"/>
    </source>
</evidence>
<keyword evidence="5" id="KW-1185">Reference proteome</keyword>
<dbReference type="Proteomes" id="UP000268285">
    <property type="component" value="Unassembled WGS sequence"/>
</dbReference>
<reference evidence="4 5" key="1">
    <citation type="submission" date="2018-09" db="EMBL/GenBank/DDBJ databases">
        <authorList>
            <person name="Tagini F."/>
        </authorList>
    </citation>
    <scope>NUCLEOTIDE SEQUENCE [LARGE SCALE GENOMIC DNA]</scope>
    <source>
        <strain evidence="4 5">MK142</strain>
    </source>
</reference>
<dbReference type="Pfam" id="PF00293">
    <property type="entry name" value="NUDIX"/>
    <property type="match status" value="1"/>
</dbReference>
<dbReference type="InterPro" id="IPR020084">
    <property type="entry name" value="NUDIX_hydrolase_CS"/>
</dbReference>
<accession>A0A498QXS8</accession>